<dbReference type="Gene3D" id="3.40.50.300">
    <property type="entry name" value="P-loop containing nucleotide triphosphate hydrolases"/>
    <property type="match status" value="1"/>
</dbReference>
<feature type="region of interest" description="Disordered" evidence="2">
    <location>
        <begin position="499"/>
        <end position="522"/>
    </location>
</feature>
<dbReference type="PANTHER" id="PTHR45964">
    <property type="entry name" value="WSCD FAMILY MEMBER CG9164"/>
    <property type="match status" value="1"/>
</dbReference>
<proteinExistence type="inferred from homology"/>
<dbReference type="InterPro" id="IPR051589">
    <property type="entry name" value="Sialate-O-sulfotransferase"/>
</dbReference>
<comment type="similarity">
    <text evidence="1">Belongs to the WSCD family.</text>
</comment>
<dbReference type="SUPFAM" id="SSF52540">
    <property type="entry name" value="P-loop containing nucleoside triphosphate hydrolases"/>
    <property type="match status" value="1"/>
</dbReference>
<gene>
    <name evidence="3" type="ORF">QSP1433_LOCUS5990</name>
</gene>
<evidence type="ECO:0008006" key="4">
    <source>
        <dbReference type="Google" id="ProtNLM"/>
    </source>
</evidence>
<evidence type="ECO:0000256" key="2">
    <source>
        <dbReference type="SAM" id="MobiDB-lite"/>
    </source>
</evidence>
<evidence type="ECO:0000313" key="3">
    <source>
        <dbReference type="EMBL" id="CAD9677959.1"/>
    </source>
</evidence>
<dbReference type="EMBL" id="HBHK01009633">
    <property type="protein sequence ID" value="CAD9677959.1"/>
    <property type="molecule type" value="Transcribed_RNA"/>
</dbReference>
<dbReference type="InterPro" id="IPR027417">
    <property type="entry name" value="P-loop_NTPase"/>
</dbReference>
<evidence type="ECO:0000256" key="1">
    <source>
        <dbReference type="ARBA" id="ARBA00010236"/>
    </source>
</evidence>
<organism evidence="3">
    <name type="scientific">Mucochytrium quahogii</name>
    <dbReference type="NCBI Taxonomy" id="96639"/>
    <lineage>
        <taxon>Eukaryota</taxon>
        <taxon>Sar</taxon>
        <taxon>Stramenopiles</taxon>
        <taxon>Bigyra</taxon>
        <taxon>Labyrinthulomycetes</taxon>
        <taxon>Thraustochytrida</taxon>
        <taxon>Thraustochytriidae</taxon>
        <taxon>Mucochytrium</taxon>
    </lineage>
</organism>
<dbReference type="AlphaFoldDB" id="A0A7S2RQN1"/>
<protein>
    <recommendedName>
        <fullName evidence="4">Sulfotransferase domain-containing protein</fullName>
    </recommendedName>
</protein>
<name>A0A7S2RQN1_9STRA</name>
<dbReference type="PANTHER" id="PTHR45964:SF5">
    <property type="entry name" value="WSCD FAMILY MEMBER CG9164"/>
    <property type="match status" value="1"/>
</dbReference>
<reference evidence="3" key="1">
    <citation type="submission" date="2021-01" db="EMBL/GenBank/DDBJ databases">
        <authorList>
            <person name="Corre E."/>
            <person name="Pelletier E."/>
            <person name="Niang G."/>
            <person name="Scheremetjew M."/>
            <person name="Finn R."/>
            <person name="Kale V."/>
            <person name="Holt S."/>
            <person name="Cochrane G."/>
            <person name="Meng A."/>
            <person name="Brown T."/>
            <person name="Cohen L."/>
        </authorList>
    </citation>
    <scope>NUCLEOTIDE SEQUENCE</scope>
    <source>
        <strain evidence="3">NY070348D</strain>
    </source>
</reference>
<sequence length="522" mass="59062">MGMNGDATSEFFPRSPSRHGVYGLFRGRMLNTMLTFMCALIGVRCLLAGFSRRGPRTTTVNTHHNIFVGFAHRKPQHGSSVNKIDLKRGLVPHQEATYLDERDLRRDLGKPQDATYLDAPVPEPGQQGDKQVFEIEKAVAMAKDEPEVVDKSPKVQTKRHIPDTPTFVDPTIGDSRLEKYKYGFPKKTFLEEFKREQKGVPSEREGIHIIQRDIGLLVKEAKMQLNTSDCVPTVCDSSMHLFGEAVPKVMLVSRPGSGNTWIRSLIQSGMRTYTGAIYHDYSLARGGYKGELIPYMSKRIGVVKSHYPTLSAGGRGDKWAQGVIHVVRAPFDAYTADYQRLKSRDHTATLEKEKLITGCTRTALRSRRWGSSLELWESRGTNVGPLFANFTDFVRVHYVNNMPAFTFVYEDLVNNLEESLLHLFAVLKYFYRNRMPSVYEATTCALRDIKIGEKFHRKANTPVVFANNKTLSNTLCERYSEFWNTHKWGKCDGTLQKHRTDNVRTPPSPLPKSVCDSPSSSS</sequence>
<feature type="region of interest" description="Disordered" evidence="2">
    <location>
        <begin position="145"/>
        <end position="170"/>
    </location>
</feature>
<accession>A0A7S2RQN1</accession>